<protein>
    <submittedName>
        <fullName evidence="1">Uncharacterized protein</fullName>
    </submittedName>
</protein>
<dbReference type="Proteomes" id="UP001059596">
    <property type="component" value="Chromosome 3R"/>
</dbReference>
<gene>
    <name evidence="1" type="ORF">M5D96_000367</name>
</gene>
<keyword evidence="2" id="KW-1185">Reference proteome</keyword>
<dbReference type="AlphaFoldDB" id="A0A9P9YW65"/>
<reference evidence="1" key="1">
    <citation type="journal article" date="2023" name="Genome Biol. Evol.">
        <title>Long-read-based Genome Assembly of Drosophila gunungcola Reveals Fewer Chemosensory Genes in Flower-breeding Species.</title>
        <authorList>
            <person name="Negi A."/>
            <person name="Liao B.Y."/>
            <person name="Yeh S.D."/>
        </authorList>
    </citation>
    <scope>NUCLEOTIDE SEQUENCE</scope>
    <source>
        <strain evidence="1">Sukarami</strain>
    </source>
</reference>
<evidence type="ECO:0000313" key="1">
    <source>
        <dbReference type="EMBL" id="KAI8044216.1"/>
    </source>
</evidence>
<organism evidence="1 2">
    <name type="scientific">Drosophila gunungcola</name>
    <name type="common">fruit fly</name>
    <dbReference type="NCBI Taxonomy" id="103775"/>
    <lineage>
        <taxon>Eukaryota</taxon>
        <taxon>Metazoa</taxon>
        <taxon>Ecdysozoa</taxon>
        <taxon>Arthropoda</taxon>
        <taxon>Hexapoda</taxon>
        <taxon>Insecta</taxon>
        <taxon>Pterygota</taxon>
        <taxon>Neoptera</taxon>
        <taxon>Endopterygota</taxon>
        <taxon>Diptera</taxon>
        <taxon>Brachycera</taxon>
        <taxon>Muscomorpha</taxon>
        <taxon>Ephydroidea</taxon>
        <taxon>Drosophilidae</taxon>
        <taxon>Drosophila</taxon>
        <taxon>Sophophora</taxon>
    </lineage>
</organism>
<sequence length="51" mass="5587">MLPSLFALLGHIYNHIRSCKLTFCVNDWSVLVGGFPNPISNIPSSVNARVS</sequence>
<name>A0A9P9YW65_9MUSC</name>
<proteinExistence type="predicted"/>
<dbReference type="EMBL" id="JAMKOV010000001">
    <property type="protein sequence ID" value="KAI8044216.1"/>
    <property type="molecule type" value="Genomic_DNA"/>
</dbReference>
<evidence type="ECO:0000313" key="2">
    <source>
        <dbReference type="Proteomes" id="UP001059596"/>
    </source>
</evidence>
<accession>A0A9P9YW65</accession>
<comment type="caution">
    <text evidence="1">The sequence shown here is derived from an EMBL/GenBank/DDBJ whole genome shotgun (WGS) entry which is preliminary data.</text>
</comment>